<dbReference type="AlphaFoldDB" id="A0A917QHV4"/>
<comment type="caution">
    <text evidence="2">The sequence shown here is derived from an EMBL/GenBank/DDBJ whole genome shotgun (WGS) entry which is preliminary data.</text>
</comment>
<sequence length="53" mass="5582">MAKKLIETVFLGPGNAVCNAAGVGEENNRDLLRMLVNSLVWTAVGTIAVVILV</sequence>
<dbReference type="EMBL" id="BMMF01000015">
    <property type="protein sequence ID" value="GGK51521.1"/>
    <property type="molecule type" value="Genomic_DNA"/>
</dbReference>
<dbReference type="Proteomes" id="UP000600449">
    <property type="component" value="Unassembled WGS sequence"/>
</dbReference>
<protein>
    <submittedName>
        <fullName evidence="2">Uncharacterized protein</fullName>
    </submittedName>
</protein>
<keyword evidence="1" id="KW-0812">Transmembrane</keyword>
<evidence type="ECO:0000256" key="1">
    <source>
        <dbReference type="SAM" id="Phobius"/>
    </source>
</evidence>
<keyword evidence="3" id="KW-1185">Reference proteome</keyword>
<name>A0A917QHV4_9HYPH</name>
<reference evidence="2 3" key="1">
    <citation type="journal article" date="2014" name="Int. J. Syst. Evol. Microbiol.">
        <title>Complete genome sequence of Corynebacterium casei LMG S-19264T (=DSM 44701T), isolated from a smear-ripened cheese.</title>
        <authorList>
            <consortium name="US DOE Joint Genome Institute (JGI-PGF)"/>
            <person name="Walter F."/>
            <person name="Albersmeier A."/>
            <person name="Kalinowski J."/>
            <person name="Ruckert C."/>
        </authorList>
    </citation>
    <scope>NUCLEOTIDE SEQUENCE [LARGE SCALE GENOMIC DNA]</scope>
    <source>
        <strain evidence="2 3">CGMCC 1.9161</strain>
    </source>
</reference>
<dbReference type="RefSeq" id="WP_188915346.1">
    <property type="nucleotide sequence ID" value="NZ_BMMF01000015.1"/>
</dbReference>
<feature type="transmembrane region" description="Helical" evidence="1">
    <location>
        <begin position="34"/>
        <end position="52"/>
    </location>
</feature>
<gene>
    <name evidence="2" type="ORF">GCM10011322_43160</name>
</gene>
<evidence type="ECO:0000313" key="2">
    <source>
        <dbReference type="EMBL" id="GGK51521.1"/>
    </source>
</evidence>
<keyword evidence="1" id="KW-0472">Membrane</keyword>
<evidence type="ECO:0000313" key="3">
    <source>
        <dbReference type="Proteomes" id="UP000600449"/>
    </source>
</evidence>
<accession>A0A917QHV4</accession>
<keyword evidence="1" id="KW-1133">Transmembrane helix</keyword>
<organism evidence="2 3">
    <name type="scientific">Salinarimonas ramus</name>
    <dbReference type="NCBI Taxonomy" id="690164"/>
    <lineage>
        <taxon>Bacteria</taxon>
        <taxon>Pseudomonadati</taxon>
        <taxon>Pseudomonadota</taxon>
        <taxon>Alphaproteobacteria</taxon>
        <taxon>Hyphomicrobiales</taxon>
        <taxon>Salinarimonadaceae</taxon>
        <taxon>Salinarimonas</taxon>
    </lineage>
</organism>
<proteinExistence type="predicted"/>